<accession>A0A9P5Z8P1</accession>
<dbReference type="OrthoDB" id="1844152at2759"/>
<name>A0A9P5Z8P1_9AGAR</name>
<feature type="transmembrane region" description="Helical" evidence="9">
    <location>
        <begin position="20"/>
        <end position="44"/>
    </location>
</feature>
<organism evidence="10 11">
    <name type="scientific">Pholiota conissans</name>
    <dbReference type="NCBI Taxonomy" id="109636"/>
    <lineage>
        <taxon>Eukaryota</taxon>
        <taxon>Fungi</taxon>
        <taxon>Dikarya</taxon>
        <taxon>Basidiomycota</taxon>
        <taxon>Agaricomycotina</taxon>
        <taxon>Agaricomycetes</taxon>
        <taxon>Agaricomycetidae</taxon>
        <taxon>Agaricales</taxon>
        <taxon>Agaricineae</taxon>
        <taxon>Strophariaceae</taxon>
        <taxon>Pholiota</taxon>
    </lineage>
</organism>
<dbReference type="GO" id="GO:0016705">
    <property type="term" value="F:oxidoreductase activity, acting on paired donors, with incorporation or reduction of molecular oxygen"/>
    <property type="evidence" value="ECO:0007669"/>
    <property type="project" value="InterPro"/>
</dbReference>
<evidence type="ECO:0000313" key="10">
    <source>
        <dbReference type="EMBL" id="KAF9483109.1"/>
    </source>
</evidence>
<proteinExistence type="inferred from homology"/>
<evidence type="ECO:0000256" key="6">
    <source>
        <dbReference type="ARBA" id="ARBA00023033"/>
    </source>
</evidence>
<reference evidence="10" key="1">
    <citation type="submission" date="2020-11" db="EMBL/GenBank/DDBJ databases">
        <authorList>
            <consortium name="DOE Joint Genome Institute"/>
            <person name="Ahrendt S."/>
            <person name="Riley R."/>
            <person name="Andreopoulos W."/>
            <person name="Labutti K."/>
            <person name="Pangilinan J."/>
            <person name="Ruiz-Duenas F.J."/>
            <person name="Barrasa J.M."/>
            <person name="Sanchez-Garcia M."/>
            <person name="Camarero S."/>
            <person name="Miyauchi S."/>
            <person name="Serrano A."/>
            <person name="Linde D."/>
            <person name="Babiker R."/>
            <person name="Drula E."/>
            <person name="Ayuso-Fernandez I."/>
            <person name="Pacheco R."/>
            <person name="Padilla G."/>
            <person name="Ferreira P."/>
            <person name="Barriuso J."/>
            <person name="Kellner H."/>
            <person name="Castanera R."/>
            <person name="Alfaro M."/>
            <person name="Ramirez L."/>
            <person name="Pisabarro A.G."/>
            <person name="Kuo A."/>
            <person name="Tritt A."/>
            <person name="Lipzen A."/>
            <person name="He G."/>
            <person name="Yan M."/>
            <person name="Ng V."/>
            <person name="Cullen D."/>
            <person name="Martin F."/>
            <person name="Rosso M.-N."/>
            <person name="Henrissat B."/>
            <person name="Hibbett D."/>
            <person name="Martinez A.T."/>
            <person name="Grigoriev I.V."/>
        </authorList>
    </citation>
    <scope>NUCLEOTIDE SEQUENCE</scope>
    <source>
        <strain evidence="10">CIRM-BRFM 674</strain>
    </source>
</reference>
<feature type="binding site" description="axial binding residue" evidence="7">
    <location>
        <position position="493"/>
    </location>
    <ligand>
        <name>heme</name>
        <dbReference type="ChEBI" id="CHEBI:30413"/>
    </ligand>
    <ligandPart>
        <name>Fe</name>
        <dbReference type="ChEBI" id="CHEBI:18248"/>
    </ligandPart>
</feature>
<comment type="caution">
    <text evidence="10">The sequence shown here is derived from an EMBL/GenBank/DDBJ whole genome shotgun (WGS) entry which is preliminary data.</text>
</comment>
<keyword evidence="11" id="KW-1185">Reference proteome</keyword>
<keyword evidence="7 8" id="KW-0349">Heme</keyword>
<comment type="cofactor">
    <cofactor evidence="1 7">
        <name>heme</name>
        <dbReference type="ChEBI" id="CHEBI:30413"/>
    </cofactor>
</comment>
<dbReference type="PANTHER" id="PTHR46206:SF1">
    <property type="entry name" value="P450, PUTATIVE (EUROFUNG)-RELATED"/>
    <property type="match status" value="1"/>
</dbReference>
<evidence type="ECO:0000256" key="9">
    <source>
        <dbReference type="SAM" id="Phobius"/>
    </source>
</evidence>
<protein>
    <submittedName>
        <fullName evidence="10">Cytochrome P450</fullName>
    </submittedName>
</protein>
<evidence type="ECO:0000256" key="8">
    <source>
        <dbReference type="RuleBase" id="RU000461"/>
    </source>
</evidence>
<sequence>MSASIFGSWTASSHNFFNISLLLTLVLTIFILFSVGFLFAVTALKARREHGILPKSLPWSGRYNELLASFRANVRGATESAKLFTQGYYKYSKEGKIYVVPTWTKGPQVIVPPSMINWLAHQPSDDLNAKDCTFENMQFKYTVHHPEITHNDMLDLLIKRDLTRTIGTLNDEISEELELGMEDLFGTDTDSWKEVGVWDSMITTVARTANRVFVGPELCRNKVYLKSCSDWTRDIQVSGAILHMFPKFMKSAISWFATIPNRRDTRINMKHSVPLVAQRIQDMTEKLNNPTSQYEEPNDLLSWMVRESFKRSTPSERTPEALAYRLLLLNFAAVSTSTIGATNAVLDIISAPDALQIMAALREEAQRVLDEHGGVWTKAAVSKLYRIDSVLRESARVSGVGGTGLARRVRPENGIVLQDGTWVPKGATVGVAQGGIHFDEEYYDHPNVFDAFRFSRAREEKLVDAAPGEAPKNEDLVTTSPHFLAFSYGSHACPGRFFAANQLKLIVAHLVLNYDIQPLPFRSANTPLGDVMIPPVKVTMQIRRRAMKA</sequence>
<evidence type="ECO:0000313" key="11">
    <source>
        <dbReference type="Proteomes" id="UP000807469"/>
    </source>
</evidence>
<gene>
    <name evidence="10" type="ORF">BDN70DRAFT_350493</name>
</gene>
<keyword evidence="9" id="KW-0472">Membrane</keyword>
<dbReference type="Proteomes" id="UP000807469">
    <property type="component" value="Unassembled WGS sequence"/>
</dbReference>
<dbReference type="Gene3D" id="1.10.630.10">
    <property type="entry name" value="Cytochrome P450"/>
    <property type="match status" value="1"/>
</dbReference>
<comment type="similarity">
    <text evidence="2 8">Belongs to the cytochrome P450 family.</text>
</comment>
<dbReference type="InterPro" id="IPR036396">
    <property type="entry name" value="Cyt_P450_sf"/>
</dbReference>
<dbReference type="PANTHER" id="PTHR46206">
    <property type="entry name" value="CYTOCHROME P450"/>
    <property type="match status" value="1"/>
</dbReference>
<keyword evidence="9" id="KW-1133">Transmembrane helix</keyword>
<keyword evidence="5 7" id="KW-0408">Iron</keyword>
<dbReference type="CDD" id="cd11041">
    <property type="entry name" value="CYP503A1-like"/>
    <property type="match status" value="1"/>
</dbReference>
<evidence type="ECO:0000256" key="3">
    <source>
        <dbReference type="ARBA" id="ARBA00022723"/>
    </source>
</evidence>
<dbReference type="GO" id="GO:0004497">
    <property type="term" value="F:monooxygenase activity"/>
    <property type="evidence" value="ECO:0007669"/>
    <property type="project" value="UniProtKB-KW"/>
</dbReference>
<dbReference type="GO" id="GO:0020037">
    <property type="term" value="F:heme binding"/>
    <property type="evidence" value="ECO:0007669"/>
    <property type="project" value="InterPro"/>
</dbReference>
<keyword evidence="3 7" id="KW-0479">Metal-binding</keyword>
<evidence type="ECO:0000256" key="1">
    <source>
        <dbReference type="ARBA" id="ARBA00001971"/>
    </source>
</evidence>
<dbReference type="InterPro" id="IPR001128">
    <property type="entry name" value="Cyt_P450"/>
</dbReference>
<keyword evidence="6 8" id="KW-0503">Monooxygenase</keyword>
<evidence type="ECO:0000256" key="7">
    <source>
        <dbReference type="PIRSR" id="PIRSR602403-1"/>
    </source>
</evidence>
<dbReference type="InterPro" id="IPR017972">
    <property type="entry name" value="Cyt_P450_CS"/>
</dbReference>
<dbReference type="InterPro" id="IPR002403">
    <property type="entry name" value="Cyt_P450_E_grp-IV"/>
</dbReference>
<dbReference type="PROSITE" id="PS00086">
    <property type="entry name" value="CYTOCHROME_P450"/>
    <property type="match status" value="1"/>
</dbReference>
<dbReference type="Pfam" id="PF00067">
    <property type="entry name" value="p450"/>
    <property type="match status" value="1"/>
</dbReference>
<dbReference type="SUPFAM" id="SSF48264">
    <property type="entry name" value="Cytochrome P450"/>
    <property type="match status" value="1"/>
</dbReference>
<dbReference type="AlphaFoldDB" id="A0A9P5Z8P1"/>
<dbReference type="GO" id="GO:0005506">
    <property type="term" value="F:iron ion binding"/>
    <property type="evidence" value="ECO:0007669"/>
    <property type="project" value="InterPro"/>
</dbReference>
<dbReference type="EMBL" id="MU155157">
    <property type="protein sequence ID" value="KAF9483109.1"/>
    <property type="molecule type" value="Genomic_DNA"/>
</dbReference>
<evidence type="ECO:0000256" key="4">
    <source>
        <dbReference type="ARBA" id="ARBA00023002"/>
    </source>
</evidence>
<evidence type="ECO:0000256" key="5">
    <source>
        <dbReference type="ARBA" id="ARBA00023004"/>
    </source>
</evidence>
<keyword evidence="9" id="KW-0812">Transmembrane</keyword>
<keyword evidence="4 8" id="KW-0560">Oxidoreductase</keyword>
<dbReference type="PRINTS" id="PR00465">
    <property type="entry name" value="EP450IV"/>
</dbReference>
<evidence type="ECO:0000256" key="2">
    <source>
        <dbReference type="ARBA" id="ARBA00010617"/>
    </source>
</evidence>